<evidence type="ECO:0000313" key="1">
    <source>
        <dbReference type="EMBL" id="KLO13819.1"/>
    </source>
</evidence>
<accession>A0A0H2RPK8</accession>
<dbReference type="InterPro" id="IPR011990">
    <property type="entry name" value="TPR-like_helical_dom_sf"/>
</dbReference>
<protein>
    <submittedName>
        <fullName evidence="1">Uncharacterized protein</fullName>
    </submittedName>
</protein>
<keyword evidence="2" id="KW-1185">Reference proteome</keyword>
<dbReference type="InParanoid" id="A0A0H2RPK8"/>
<dbReference type="EMBL" id="KQ085953">
    <property type="protein sequence ID" value="KLO13819.1"/>
    <property type="molecule type" value="Genomic_DNA"/>
</dbReference>
<dbReference type="Proteomes" id="UP000053477">
    <property type="component" value="Unassembled WGS sequence"/>
</dbReference>
<dbReference type="STRING" id="27342.A0A0H2RPK8"/>
<organism evidence="1 2">
    <name type="scientific">Schizopora paradoxa</name>
    <dbReference type="NCBI Taxonomy" id="27342"/>
    <lineage>
        <taxon>Eukaryota</taxon>
        <taxon>Fungi</taxon>
        <taxon>Dikarya</taxon>
        <taxon>Basidiomycota</taxon>
        <taxon>Agaricomycotina</taxon>
        <taxon>Agaricomycetes</taxon>
        <taxon>Hymenochaetales</taxon>
        <taxon>Schizoporaceae</taxon>
        <taxon>Schizopora</taxon>
    </lineage>
</organism>
<gene>
    <name evidence="1" type="ORF">SCHPADRAFT_903790</name>
</gene>
<dbReference type="Gene3D" id="1.25.40.10">
    <property type="entry name" value="Tetratricopeptide repeat domain"/>
    <property type="match status" value="1"/>
</dbReference>
<dbReference type="AlphaFoldDB" id="A0A0H2RPK8"/>
<name>A0A0H2RPK8_9AGAM</name>
<sequence>MITLFSRCRRLTFTSRTFSPSFVVRARQRYLSCEIPLARHAKETSNDGIDDDSSSASLLELKTLRFVKESRLDDALHTRRQMLDENLKLSPMVYARLLALQRHTFTLSEDNFRRRMDQCLFKNPRPIHVARLTELMKSLEETEIRIGVMEEIFEQYVAKTRSSDIRALGGIIATLIYGNLAEGNTARAKHWLDFYCEKVAANSPPKESVDNVDAAPFTTYIRGMSRLRLSTKEAAHDHSPVITKMQRAQVWPDTAFLNALLQAELLQDRPTQALALYELLRRDESVEKKLSPDAETYSNLFETFRRFTRRQRQMWKRDQASLAEEGSDVRPLTPWDAFSDMVHSQRQILSSRLEDAQHQQPDVLTIQSNIAALRMFVETSDYTCALAALACFAEFRLPLVAPRSSQTPDARRSPASASGIILHALVNRCRSELGPRRSNNVLPTWTDLFLGLAPGERAQLMHLPRSVTEQRVLQLAARKINYEQYPALKSFIVSDEQFASKDLPPELELEARQARWRSRQLRVLSTLLHHAIIAEANLALANRERPEDVLLRSLLSSDRTSSTKSRLFM</sequence>
<reference evidence="1 2" key="1">
    <citation type="submission" date="2015-04" db="EMBL/GenBank/DDBJ databases">
        <title>Complete genome sequence of Schizopora paradoxa KUC8140, a cosmopolitan wood degrader in East Asia.</title>
        <authorList>
            <consortium name="DOE Joint Genome Institute"/>
            <person name="Min B."/>
            <person name="Park H."/>
            <person name="Jang Y."/>
            <person name="Kim J.-J."/>
            <person name="Kim K.H."/>
            <person name="Pangilinan J."/>
            <person name="Lipzen A."/>
            <person name="Riley R."/>
            <person name="Grigoriev I.V."/>
            <person name="Spatafora J.W."/>
            <person name="Choi I.-G."/>
        </authorList>
    </citation>
    <scope>NUCLEOTIDE SEQUENCE [LARGE SCALE GENOMIC DNA]</scope>
    <source>
        <strain evidence="1 2">KUC8140</strain>
    </source>
</reference>
<proteinExistence type="predicted"/>
<evidence type="ECO:0000313" key="2">
    <source>
        <dbReference type="Proteomes" id="UP000053477"/>
    </source>
</evidence>